<keyword evidence="2" id="KW-1185">Reference proteome</keyword>
<reference evidence="1 2" key="1">
    <citation type="submission" date="2013-11" db="EMBL/GenBank/DDBJ databases">
        <title>Draft genome of the bovine lungworm Dictyocaulus viviparus.</title>
        <authorList>
            <person name="Mitreva M."/>
        </authorList>
    </citation>
    <scope>NUCLEOTIDE SEQUENCE [LARGE SCALE GENOMIC DNA]</scope>
    <source>
        <strain evidence="1 2">HannoverDv2000</strain>
    </source>
</reference>
<sequence length="190" mass="21104">MKALQTEAGQNSTKSDVPLVVDALNKSSTTSSNSENAQSSKHHMFVEGNKLQLNAKAVMIGDTYFDLFCDLLITQERIRFSVLRKIDVETAIVVAYIKIKNVVDALYNDGDENKFLGLVLDDDGQKGLPSQLQVYSSTKYWHLMFHLLVGGNVEEDVKSKLEGFFESKIKIGSSPLTLLSPMKTELNVTI</sequence>
<gene>
    <name evidence="1" type="ORF">DICVIV_14231</name>
</gene>
<proteinExistence type="predicted"/>
<dbReference type="AlphaFoldDB" id="A0A0D8X5R4"/>
<dbReference type="EMBL" id="KN719622">
    <property type="protein sequence ID" value="KJH39870.1"/>
    <property type="molecule type" value="Genomic_DNA"/>
</dbReference>
<name>A0A0D8X5R4_DICVI</name>
<organism evidence="1 2">
    <name type="scientific">Dictyocaulus viviparus</name>
    <name type="common">Bovine lungworm</name>
    <dbReference type="NCBI Taxonomy" id="29172"/>
    <lineage>
        <taxon>Eukaryota</taxon>
        <taxon>Metazoa</taxon>
        <taxon>Ecdysozoa</taxon>
        <taxon>Nematoda</taxon>
        <taxon>Chromadorea</taxon>
        <taxon>Rhabditida</taxon>
        <taxon>Rhabditina</taxon>
        <taxon>Rhabditomorpha</taxon>
        <taxon>Strongyloidea</taxon>
        <taxon>Metastrongylidae</taxon>
        <taxon>Dictyocaulus</taxon>
    </lineage>
</organism>
<accession>A0A0D8X5R4</accession>
<reference evidence="2" key="2">
    <citation type="journal article" date="2016" name="Sci. Rep.">
        <title>Dictyocaulus viviparus genome, variome and transcriptome elucidate lungworm biology and support future intervention.</title>
        <authorList>
            <person name="McNulty S.N."/>
            <person name="Strube C."/>
            <person name="Rosa B.A."/>
            <person name="Martin J.C."/>
            <person name="Tyagi R."/>
            <person name="Choi Y.J."/>
            <person name="Wang Q."/>
            <person name="Hallsworth Pepin K."/>
            <person name="Zhang X."/>
            <person name="Ozersky P."/>
            <person name="Wilson R.K."/>
            <person name="Sternberg P.W."/>
            <person name="Gasser R.B."/>
            <person name="Mitreva M."/>
        </authorList>
    </citation>
    <scope>NUCLEOTIDE SEQUENCE [LARGE SCALE GENOMIC DNA]</scope>
    <source>
        <strain evidence="2">HannoverDv2000</strain>
    </source>
</reference>
<evidence type="ECO:0000313" key="2">
    <source>
        <dbReference type="Proteomes" id="UP000053766"/>
    </source>
</evidence>
<dbReference type="Proteomes" id="UP000053766">
    <property type="component" value="Unassembled WGS sequence"/>
</dbReference>
<dbReference type="STRING" id="29172.A0A0D8X5R4"/>
<evidence type="ECO:0000313" key="1">
    <source>
        <dbReference type="EMBL" id="KJH39870.1"/>
    </source>
</evidence>
<protein>
    <submittedName>
        <fullName evidence="1">Uncharacterized protein</fullName>
    </submittedName>
</protein>